<feature type="domain" description="Tyr recombinase" evidence="4">
    <location>
        <begin position="203"/>
        <end position="373"/>
    </location>
</feature>
<comment type="caution">
    <text evidence="5">The sequence shown here is derived from an EMBL/GenBank/DDBJ whole genome shotgun (WGS) entry which is preliminary data.</text>
</comment>
<dbReference type="InterPro" id="IPR011010">
    <property type="entry name" value="DNA_brk_join_enz"/>
</dbReference>
<dbReference type="InterPro" id="IPR050090">
    <property type="entry name" value="Tyrosine_recombinase_XerCD"/>
</dbReference>
<name>A0A6N8KXG2_9SPHI</name>
<dbReference type="SUPFAM" id="SSF56349">
    <property type="entry name" value="DNA breaking-rejoining enzymes"/>
    <property type="match status" value="1"/>
</dbReference>
<evidence type="ECO:0000313" key="5">
    <source>
        <dbReference type="EMBL" id="MVZ62135.1"/>
    </source>
</evidence>
<dbReference type="AlphaFoldDB" id="A0A6N8KXG2"/>
<dbReference type="InterPro" id="IPR013762">
    <property type="entry name" value="Integrase-like_cat_sf"/>
</dbReference>
<dbReference type="GO" id="GO:0006310">
    <property type="term" value="P:DNA recombination"/>
    <property type="evidence" value="ECO:0007669"/>
    <property type="project" value="UniProtKB-KW"/>
</dbReference>
<evidence type="ECO:0000256" key="3">
    <source>
        <dbReference type="ARBA" id="ARBA00023172"/>
    </source>
</evidence>
<evidence type="ECO:0000256" key="1">
    <source>
        <dbReference type="ARBA" id="ARBA00008857"/>
    </source>
</evidence>
<proteinExistence type="inferred from homology"/>
<dbReference type="PROSITE" id="PS51898">
    <property type="entry name" value="TYR_RECOMBINASE"/>
    <property type="match status" value="1"/>
</dbReference>
<dbReference type="InterPro" id="IPR010998">
    <property type="entry name" value="Integrase_recombinase_N"/>
</dbReference>
<dbReference type="InterPro" id="IPR002104">
    <property type="entry name" value="Integrase_catalytic"/>
</dbReference>
<dbReference type="PANTHER" id="PTHR30349">
    <property type="entry name" value="PHAGE INTEGRASE-RELATED"/>
    <property type="match status" value="1"/>
</dbReference>
<reference evidence="5 6" key="1">
    <citation type="submission" date="2019-12" db="EMBL/GenBank/DDBJ databases">
        <authorList>
            <person name="Dong K."/>
        </authorList>
    </citation>
    <scope>NUCLEOTIDE SEQUENCE [LARGE SCALE GENOMIC DNA]</scope>
    <source>
        <strain evidence="5 6">JCM 31225</strain>
    </source>
</reference>
<accession>A0A6N8KXG2</accession>
<protein>
    <submittedName>
        <fullName evidence="5">Tyrosine-type recombinase/integrase</fullName>
    </submittedName>
</protein>
<dbReference type="InterPro" id="IPR025269">
    <property type="entry name" value="SAM-like_dom"/>
</dbReference>
<evidence type="ECO:0000259" key="4">
    <source>
        <dbReference type="PROSITE" id="PS51898"/>
    </source>
</evidence>
<dbReference type="Gene3D" id="1.10.443.10">
    <property type="entry name" value="Intergrase catalytic core"/>
    <property type="match status" value="1"/>
</dbReference>
<gene>
    <name evidence="5" type="ORF">GQF63_08890</name>
</gene>
<dbReference type="OrthoDB" id="892893at2"/>
<dbReference type="PANTHER" id="PTHR30349:SF64">
    <property type="entry name" value="PROPHAGE INTEGRASE INTD-RELATED"/>
    <property type="match status" value="1"/>
</dbReference>
<dbReference type="Gene3D" id="1.10.150.130">
    <property type="match status" value="1"/>
</dbReference>
<keyword evidence="6" id="KW-1185">Reference proteome</keyword>
<evidence type="ECO:0000256" key="2">
    <source>
        <dbReference type="ARBA" id="ARBA00023125"/>
    </source>
</evidence>
<dbReference type="Pfam" id="PF00589">
    <property type="entry name" value="Phage_integrase"/>
    <property type="match status" value="1"/>
</dbReference>
<evidence type="ECO:0000313" key="6">
    <source>
        <dbReference type="Proteomes" id="UP000435036"/>
    </source>
</evidence>
<keyword evidence="3" id="KW-0233">DNA recombination</keyword>
<organism evidence="5 6">
    <name type="scientific">Sphingobacterium humi</name>
    <dbReference type="NCBI Taxonomy" id="1796905"/>
    <lineage>
        <taxon>Bacteria</taxon>
        <taxon>Pseudomonadati</taxon>
        <taxon>Bacteroidota</taxon>
        <taxon>Sphingobacteriia</taxon>
        <taxon>Sphingobacteriales</taxon>
        <taxon>Sphingobacteriaceae</taxon>
        <taxon>Sphingobacterium</taxon>
    </lineage>
</organism>
<dbReference type="GO" id="GO:0015074">
    <property type="term" value="P:DNA integration"/>
    <property type="evidence" value="ECO:0007669"/>
    <property type="project" value="InterPro"/>
</dbReference>
<dbReference type="CDD" id="cd01185">
    <property type="entry name" value="INTN1_C_like"/>
    <property type="match status" value="1"/>
</dbReference>
<dbReference type="RefSeq" id="WP_160368874.1">
    <property type="nucleotide sequence ID" value="NZ_WSQA01000005.1"/>
</dbReference>
<sequence length="382" mass="44352">MIKVTVRNKPLTDKRKLSLYLDFYPAILKEGKETRREFIKTYIYAKPKTDQEKQHNREKLSFAETLRLRRENEVNKPEIYASHEKEMLRRQEIASKSFKEYFLKLAKKRKTSNYKTWLTSIDYLNAFHPEDISFKDLTIPFIEGFRDYLLEAPSIRTKTTKISRNTASSYYLKFKAALKQAFKDGLIETDQGSRVEAIKVEDSNREFLTIEELNSLVNTTCVDPLMKKAALFSALTGLRFSDIKALKAGQIIKTELGYHLEFTQKKTGSFERQPISEQAYKLLNIPLSANKGDLVFEGLKYSAYNNKFLAQWIGAAGITKNITFHNFRHTFATLQLHYGTDIYTLSKLLGHRSLKTTQIYTKVLDQAKQEAVNKIKLNFDNE</sequence>
<comment type="similarity">
    <text evidence="1">Belongs to the 'phage' integrase family.</text>
</comment>
<dbReference type="EMBL" id="WSQA01000005">
    <property type="protein sequence ID" value="MVZ62135.1"/>
    <property type="molecule type" value="Genomic_DNA"/>
</dbReference>
<dbReference type="Proteomes" id="UP000435036">
    <property type="component" value="Unassembled WGS sequence"/>
</dbReference>
<dbReference type="GO" id="GO:0003677">
    <property type="term" value="F:DNA binding"/>
    <property type="evidence" value="ECO:0007669"/>
    <property type="project" value="UniProtKB-KW"/>
</dbReference>
<dbReference type="Pfam" id="PF13102">
    <property type="entry name" value="Phage_int_SAM_5"/>
    <property type="match status" value="1"/>
</dbReference>
<keyword evidence="2" id="KW-0238">DNA-binding</keyword>